<accession>A0A4R8LYE5</accession>
<dbReference type="Pfam" id="PF13166">
    <property type="entry name" value="AAA_13"/>
    <property type="match status" value="1"/>
</dbReference>
<feature type="domain" description="Protein CR006 P-loop" evidence="1">
    <location>
        <begin position="131"/>
        <end position="325"/>
    </location>
</feature>
<organism evidence="2 3">
    <name type="scientific">Paraburkholderia rhizosphaerae</name>
    <dbReference type="NCBI Taxonomy" id="480658"/>
    <lineage>
        <taxon>Bacteria</taxon>
        <taxon>Pseudomonadati</taxon>
        <taxon>Pseudomonadota</taxon>
        <taxon>Betaproteobacteria</taxon>
        <taxon>Burkholderiales</taxon>
        <taxon>Burkholderiaceae</taxon>
        <taxon>Paraburkholderia</taxon>
    </lineage>
</organism>
<evidence type="ECO:0000259" key="1">
    <source>
        <dbReference type="Pfam" id="PF13166"/>
    </source>
</evidence>
<name>A0A4R8LYE5_9BURK</name>
<evidence type="ECO:0000313" key="2">
    <source>
        <dbReference type="EMBL" id="TDY51825.1"/>
    </source>
</evidence>
<dbReference type="EMBL" id="SORE01000006">
    <property type="protein sequence ID" value="TDY51825.1"/>
    <property type="molecule type" value="Genomic_DNA"/>
</dbReference>
<sequence length="360" mass="41310">MTLDEIAKTLRDDAARITLTYAFNSTGKTQLCVAYKNATKLEDGIHKGVYYNAYSEDLFVWDNDENNDGANVRLTVLPSSLSRFHTLLTEDNIREKLKAYKPKFGFALKLHEDDPERGIESISFFIPNQNLDEPQKPIKLSRGEERIFVWCFFLALFEVEGWADKQSSHFFIDDPVSSLDDHNIFVTAATLFDLIESQFEKRKIIVTTHHIGLFSILSDWLSKGEKSSKFKKHTKLYVLSAKSGELDLEKCEKDVFLYHLRVLQVLSNAQKANDVRAYHFAMLRQVLENVASFLGVAQFGYVLNQIGIREPSRVADIVNALSHKKVYYYESDIVIPDNLKIFDDVMTGLLARYNFVLHAE</sequence>
<protein>
    <submittedName>
        <fullName evidence="2">AAA domain-containing protein</fullName>
    </submittedName>
</protein>
<dbReference type="Gene3D" id="3.40.50.300">
    <property type="entry name" value="P-loop containing nucleotide triphosphate hydrolases"/>
    <property type="match status" value="1"/>
</dbReference>
<dbReference type="SUPFAM" id="SSF52540">
    <property type="entry name" value="P-loop containing nucleoside triphosphate hydrolases"/>
    <property type="match status" value="1"/>
</dbReference>
<dbReference type="AlphaFoldDB" id="A0A4R8LYE5"/>
<keyword evidence="3" id="KW-1185">Reference proteome</keyword>
<dbReference type="OrthoDB" id="9795565at2"/>
<gene>
    <name evidence="2" type="ORF">BX592_106119</name>
</gene>
<evidence type="ECO:0000313" key="3">
    <source>
        <dbReference type="Proteomes" id="UP000295509"/>
    </source>
</evidence>
<dbReference type="RefSeq" id="WP_134191598.1">
    <property type="nucleotide sequence ID" value="NZ_JBHLUW010000056.1"/>
</dbReference>
<dbReference type="Proteomes" id="UP000295509">
    <property type="component" value="Unassembled WGS sequence"/>
</dbReference>
<reference evidence="2 3" key="1">
    <citation type="submission" date="2019-03" db="EMBL/GenBank/DDBJ databases">
        <title>Genomic Encyclopedia of Type Strains, Phase III (KMG-III): the genomes of soil and plant-associated and newly described type strains.</title>
        <authorList>
            <person name="Whitman W."/>
        </authorList>
    </citation>
    <scope>NUCLEOTIDE SEQUENCE [LARGE SCALE GENOMIC DNA]</scope>
    <source>
        <strain evidence="2 3">LMG 29544</strain>
    </source>
</reference>
<dbReference type="InterPro" id="IPR027417">
    <property type="entry name" value="P-loop_NTPase"/>
</dbReference>
<proteinExistence type="predicted"/>
<comment type="caution">
    <text evidence="2">The sequence shown here is derived from an EMBL/GenBank/DDBJ whole genome shotgun (WGS) entry which is preliminary data.</text>
</comment>
<dbReference type="InterPro" id="IPR026866">
    <property type="entry name" value="CR006_AAA"/>
</dbReference>